<name>A0A917G7S7_9BACL</name>
<dbReference type="Proteomes" id="UP000644756">
    <property type="component" value="Unassembled WGS sequence"/>
</dbReference>
<dbReference type="AlphaFoldDB" id="A0A917G7S7"/>
<evidence type="ECO:0008006" key="3">
    <source>
        <dbReference type="Google" id="ProtNLM"/>
    </source>
</evidence>
<dbReference type="RefSeq" id="WP_188533637.1">
    <property type="nucleotide sequence ID" value="NZ_BMGR01000024.1"/>
</dbReference>
<dbReference type="EMBL" id="BMGR01000024">
    <property type="protein sequence ID" value="GGG26091.1"/>
    <property type="molecule type" value="Genomic_DNA"/>
</dbReference>
<dbReference type="Gene3D" id="1.10.510.10">
    <property type="entry name" value="Transferase(Phosphotransferase) domain 1"/>
    <property type="match status" value="1"/>
</dbReference>
<dbReference type="InterPro" id="IPR011009">
    <property type="entry name" value="Kinase-like_dom_sf"/>
</dbReference>
<protein>
    <recommendedName>
        <fullName evidence="3">Serine/threonine protein kinase</fullName>
    </recommendedName>
</protein>
<dbReference type="SUPFAM" id="SSF56112">
    <property type="entry name" value="Protein kinase-like (PK-like)"/>
    <property type="match status" value="1"/>
</dbReference>
<reference evidence="1" key="2">
    <citation type="submission" date="2020-09" db="EMBL/GenBank/DDBJ databases">
        <authorList>
            <person name="Sun Q."/>
            <person name="Zhou Y."/>
        </authorList>
    </citation>
    <scope>NUCLEOTIDE SEQUENCE</scope>
    <source>
        <strain evidence="1">CGMCC 1.12987</strain>
    </source>
</reference>
<proteinExistence type="predicted"/>
<gene>
    <name evidence="1" type="ORF">GCM10010916_48100</name>
</gene>
<evidence type="ECO:0000313" key="2">
    <source>
        <dbReference type="Proteomes" id="UP000644756"/>
    </source>
</evidence>
<organism evidence="1 2">
    <name type="scientific">Paenibacillus abyssi</name>
    <dbReference type="NCBI Taxonomy" id="1340531"/>
    <lineage>
        <taxon>Bacteria</taxon>
        <taxon>Bacillati</taxon>
        <taxon>Bacillota</taxon>
        <taxon>Bacilli</taxon>
        <taxon>Bacillales</taxon>
        <taxon>Paenibacillaceae</taxon>
        <taxon>Paenibacillus</taxon>
    </lineage>
</organism>
<evidence type="ECO:0000313" key="1">
    <source>
        <dbReference type="EMBL" id="GGG26091.1"/>
    </source>
</evidence>
<reference evidence="1" key="1">
    <citation type="journal article" date="2014" name="Int. J. Syst. Evol. Microbiol.">
        <title>Complete genome sequence of Corynebacterium casei LMG S-19264T (=DSM 44701T), isolated from a smear-ripened cheese.</title>
        <authorList>
            <consortium name="US DOE Joint Genome Institute (JGI-PGF)"/>
            <person name="Walter F."/>
            <person name="Albersmeier A."/>
            <person name="Kalinowski J."/>
            <person name="Ruckert C."/>
        </authorList>
    </citation>
    <scope>NUCLEOTIDE SEQUENCE</scope>
    <source>
        <strain evidence="1">CGMCC 1.12987</strain>
    </source>
</reference>
<accession>A0A917G7S7</accession>
<keyword evidence="2" id="KW-1185">Reference proteome</keyword>
<sequence length="215" mass="24478">MITDWRLAEAALRSAKIKSSGKNELVSIASCPESLSCIGIGTDAAVFRFDDAPAYAFKIYTEESLGKKALEEAVYLQIGDSPYFPRYYGSGENYIVLSYEQGVTLYDCLLLGISVPDQVIIDVENARNYIRSKGLNPRDIHLKNVLLHEGRGKVIDVSEYVKEGNDYRWEHLLRAYNIIYPLIAGKRIPLWMLEAAKRGYYRISKALLWWKSRRG</sequence>
<comment type="caution">
    <text evidence="1">The sequence shown here is derived from an EMBL/GenBank/DDBJ whole genome shotgun (WGS) entry which is preliminary data.</text>
</comment>